<dbReference type="SMART" id="SM00855">
    <property type="entry name" value="PGAM"/>
    <property type="match status" value="1"/>
</dbReference>
<gene>
    <name evidence="4" type="ORF">BT96DRAFT_712227</name>
</gene>
<dbReference type="GO" id="GO:0005829">
    <property type="term" value="C:cytosol"/>
    <property type="evidence" value="ECO:0007669"/>
    <property type="project" value="TreeGrafter"/>
</dbReference>
<feature type="binding site" evidence="3">
    <location>
        <position position="60"/>
    </location>
    <ligand>
        <name>substrate</name>
    </ligand>
</feature>
<dbReference type="PROSITE" id="PS00175">
    <property type="entry name" value="PG_MUTASE"/>
    <property type="match status" value="1"/>
</dbReference>
<evidence type="ECO:0000256" key="1">
    <source>
        <dbReference type="ARBA" id="ARBA00022801"/>
    </source>
</evidence>
<dbReference type="InterPro" id="IPR029033">
    <property type="entry name" value="His_PPase_superfam"/>
</dbReference>
<keyword evidence="1" id="KW-0378">Hydrolase</keyword>
<feature type="binding site" evidence="3">
    <location>
        <begin position="10"/>
        <end position="17"/>
    </location>
    <ligand>
        <name>substrate</name>
    </ligand>
</feature>
<keyword evidence="5" id="KW-1185">Reference proteome</keyword>
<dbReference type="PANTHER" id="PTHR46517:SF1">
    <property type="entry name" value="FRUCTOSE-2,6-BISPHOSPHATASE TIGAR"/>
    <property type="match status" value="1"/>
</dbReference>
<dbReference type="AlphaFoldDB" id="A0A6A4HPM9"/>
<dbReference type="EMBL" id="ML769475">
    <property type="protein sequence ID" value="KAE9398984.1"/>
    <property type="molecule type" value="Genomic_DNA"/>
</dbReference>
<accession>A0A6A4HPM9</accession>
<evidence type="ECO:0000256" key="3">
    <source>
        <dbReference type="PIRSR" id="PIRSR613078-2"/>
    </source>
</evidence>
<name>A0A6A4HPM9_9AGAR</name>
<dbReference type="InterPro" id="IPR001345">
    <property type="entry name" value="PG/BPGM_mutase_AS"/>
</dbReference>
<evidence type="ECO:0000313" key="5">
    <source>
        <dbReference type="Proteomes" id="UP000799118"/>
    </source>
</evidence>
<proteinExistence type="predicted"/>
<evidence type="ECO:0000313" key="4">
    <source>
        <dbReference type="EMBL" id="KAE9398984.1"/>
    </source>
</evidence>
<dbReference type="Gene3D" id="3.40.50.1240">
    <property type="entry name" value="Phosphoglycerate mutase-like"/>
    <property type="match status" value="1"/>
</dbReference>
<feature type="active site" description="Proton donor/acceptor" evidence="2">
    <location>
        <position position="88"/>
    </location>
</feature>
<dbReference type="CDD" id="cd07067">
    <property type="entry name" value="HP_PGM_like"/>
    <property type="match status" value="1"/>
</dbReference>
<dbReference type="GO" id="GO:0004331">
    <property type="term" value="F:fructose-2,6-bisphosphate 2-phosphatase activity"/>
    <property type="evidence" value="ECO:0007669"/>
    <property type="project" value="TreeGrafter"/>
</dbReference>
<reference evidence="4" key="1">
    <citation type="journal article" date="2019" name="Environ. Microbiol.">
        <title>Fungal ecological strategies reflected in gene transcription - a case study of two litter decomposers.</title>
        <authorList>
            <person name="Barbi F."/>
            <person name="Kohler A."/>
            <person name="Barry K."/>
            <person name="Baskaran P."/>
            <person name="Daum C."/>
            <person name="Fauchery L."/>
            <person name="Ihrmark K."/>
            <person name="Kuo A."/>
            <person name="LaButti K."/>
            <person name="Lipzen A."/>
            <person name="Morin E."/>
            <person name="Grigoriev I.V."/>
            <person name="Henrissat B."/>
            <person name="Lindahl B."/>
            <person name="Martin F."/>
        </authorList>
    </citation>
    <scope>NUCLEOTIDE SEQUENCE</scope>
    <source>
        <strain evidence="4">JB14</strain>
    </source>
</reference>
<dbReference type="PANTHER" id="PTHR46517">
    <property type="entry name" value="FRUCTOSE-2,6-BISPHOSPHATASE TIGAR"/>
    <property type="match status" value="1"/>
</dbReference>
<dbReference type="Proteomes" id="UP000799118">
    <property type="component" value="Unassembled WGS sequence"/>
</dbReference>
<dbReference type="GO" id="GO:0045820">
    <property type="term" value="P:negative regulation of glycolytic process"/>
    <property type="evidence" value="ECO:0007669"/>
    <property type="project" value="TreeGrafter"/>
</dbReference>
<protein>
    <submittedName>
        <fullName evidence="4">Phosphoglycerate mutase-like protein</fullName>
    </submittedName>
</protein>
<organism evidence="4 5">
    <name type="scientific">Gymnopus androsaceus JB14</name>
    <dbReference type="NCBI Taxonomy" id="1447944"/>
    <lineage>
        <taxon>Eukaryota</taxon>
        <taxon>Fungi</taxon>
        <taxon>Dikarya</taxon>
        <taxon>Basidiomycota</taxon>
        <taxon>Agaricomycotina</taxon>
        <taxon>Agaricomycetes</taxon>
        <taxon>Agaricomycetidae</taxon>
        <taxon>Agaricales</taxon>
        <taxon>Marasmiineae</taxon>
        <taxon>Omphalotaceae</taxon>
        <taxon>Gymnopus</taxon>
    </lineage>
</organism>
<dbReference type="SUPFAM" id="SSF53254">
    <property type="entry name" value="Phosphoglycerate mutase-like"/>
    <property type="match status" value="1"/>
</dbReference>
<feature type="active site" description="Tele-phosphohistidine intermediate" evidence="2">
    <location>
        <position position="11"/>
    </location>
</feature>
<dbReference type="Pfam" id="PF00300">
    <property type="entry name" value="His_Phos_1"/>
    <property type="match status" value="1"/>
</dbReference>
<dbReference type="OrthoDB" id="354304at2759"/>
<dbReference type="GO" id="GO:0043456">
    <property type="term" value="P:regulation of pentose-phosphate shunt"/>
    <property type="evidence" value="ECO:0007669"/>
    <property type="project" value="TreeGrafter"/>
</dbReference>
<evidence type="ECO:0000256" key="2">
    <source>
        <dbReference type="PIRSR" id="PIRSR613078-1"/>
    </source>
</evidence>
<dbReference type="InterPro" id="IPR051695">
    <property type="entry name" value="Phosphoglycerate_Mutase"/>
</dbReference>
<sequence>MLVAKVYILRHGETNENRAHIIQGQLDTLLNEAGRKQAEMAVDLFRDVDLDFALTSDLQRAVETTEIILKDHPKRDSITLVKDKNLRERCFGKLEGLPISAKRAQTGLDETAENIQIFLNRALTWWDTQIVDGLTKAPGKKPHQVLVVSHGGFISALVKNLISSGRVKAEAEITNWICFNVSVTTIEVEENSEARLVRYSDVQHLKVDELVSYNADVVKAAEGLL</sequence>
<dbReference type="InterPro" id="IPR013078">
    <property type="entry name" value="His_Pase_superF_clade-1"/>
</dbReference>